<comment type="caution">
    <text evidence="2">The sequence shown here is derived from an EMBL/GenBank/DDBJ whole genome shotgun (WGS) entry which is preliminary data.</text>
</comment>
<dbReference type="RefSeq" id="WP_260103889.1">
    <property type="nucleotide sequence ID" value="NZ_JALXSQ010000007.1"/>
</dbReference>
<gene>
    <name evidence="2" type="ORF">M3D15_03045</name>
</gene>
<dbReference type="Proteomes" id="UP001525379">
    <property type="component" value="Unassembled WGS sequence"/>
</dbReference>
<sequence length="158" mass="17280">MSTAAARRLSMPGEEFPSLPSVSLDVPEGWESFVWAGAVMGVKHRVSTGGFAPNVLVTIERWPGEISDDDAEQVLRQRIQAARGKELDSSRDAEGLSLGAEQRHPQHGTMLVRYRQQIVRHRGMTDAITVIGTFTKLQQDGVGEEVRGIVDSLRVSAS</sequence>
<keyword evidence="3" id="KW-1185">Reference proteome</keyword>
<proteinExistence type="predicted"/>
<evidence type="ECO:0000256" key="1">
    <source>
        <dbReference type="SAM" id="MobiDB-lite"/>
    </source>
</evidence>
<evidence type="ECO:0000313" key="3">
    <source>
        <dbReference type="Proteomes" id="UP001525379"/>
    </source>
</evidence>
<feature type="region of interest" description="Disordered" evidence="1">
    <location>
        <begin position="1"/>
        <end position="21"/>
    </location>
</feature>
<evidence type="ECO:0000313" key="2">
    <source>
        <dbReference type="EMBL" id="MCT2042320.1"/>
    </source>
</evidence>
<feature type="region of interest" description="Disordered" evidence="1">
    <location>
        <begin position="82"/>
        <end position="102"/>
    </location>
</feature>
<dbReference type="EMBL" id="JALXSQ010000007">
    <property type="protein sequence ID" value="MCT2042320.1"/>
    <property type="molecule type" value="Genomic_DNA"/>
</dbReference>
<accession>A0ABT2HVI1</accession>
<reference evidence="2 3" key="1">
    <citation type="submission" date="2022-04" db="EMBL/GenBank/DDBJ databases">
        <title>Human microbiome associated bacterial genomes.</title>
        <authorList>
            <person name="Sandstrom S."/>
            <person name="Salamzade R."/>
            <person name="Kalan L.R."/>
        </authorList>
    </citation>
    <scope>NUCLEOTIDE SEQUENCE [LARGE SCALE GENOMIC DNA]</scope>
    <source>
        <strain evidence="3">p3-SID1799</strain>
    </source>
</reference>
<feature type="compositionally biased region" description="Basic and acidic residues" evidence="1">
    <location>
        <begin position="83"/>
        <end position="94"/>
    </location>
</feature>
<protein>
    <recommendedName>
        <fullName evidence="4">DUF1795 domain-containing protein</fullName>
    </recommendedName>
</protein>
<evidence type="ECO:0008006" key="4">
    <source>
        <dbReference type="Google" id="ProtNLM"/>
    </source>
</evidence>
<dbReference type="Gene3D" id="3.40.1000.10">
    <property type="entry name" value="Mog1/PsbP, alpha/beta/alpha sandwich"/>
    <property type="match status" value="1"/>
</dbReference>
<name>A0ABT2HVI1_9MICO</name>
<organism evidence="2 3">
    <name type="scientific">Pseudoclavibacter albus</name>
    <dbReference type="NCBI Taxonomy" id="272241"/>
    <lineage>
        <taxon>Bacteria</taxon>
        <taxon>Bacillati</taxon>
        <taxon>Actinomycetota</taxon>
        <taxon>Actinomycetes</taxon>
        <taxon>Micrococcales</taxon>
        <taxon>Microbacteriaceae</taxon>
        <taxon>Pseudoclavibacter</taxon>
    </lineage>
</organism>